<dbReference type="SMART" id="SM01092">
    <property type="entry name" value="CO_deh_flav_C"/>
    <property type="match status" value="1"/>
</dbReference>
<organism evidence="8 9">
    <name type="scientific">Lonsdalea britannica</name>
    <dbReference type="NCBI Taxonomy" id="1082704"/>
    <lineage>
        <taxon>Bacteria</taxon>
        <taxon>Pseudomonadati</taxon>
        <taxon>Pseudomonadota</taxon>
        <taxon>Gammaproteobacteria</taxon>
        <taxon>Enterobacterales</taxon>
        <taxon>Pectobacteriaceae</taxon>
        <taxon>Lonsdalea</taxon>
    </lineage>
</organism>
<dbReference type="Gene3D" id="3.30.43.10">
    <property type="entry name" value="Uridine Diphospho-n-acetylenolpyruvylglucosamine Reductase, domain 2"/>
    <property type="match status" value="1"/>
</dbReference>
<dbReference type="PANTHER" id="PTHR45444:SF3">
    <property type="entry name" value="XANTHINE DEHYDROGENASE"/>
    <property type="match status" value="1"/>
</dbReference>
<keyword evidence="4" id="KW-0560">Oxidoreductase</keyword>
<keyword evidence="3" id="KW-0274">FAD</keyword>
<dbReference type="InterPro" id="IPR016166">
    <property type="entry name" value="FAD-bd_PCMH"/>
</dbReference>
<dbReference type="RefSeq" id="WP_094117449.1">
    <property type="nucleotide sequence ID" value="NZ_CP023009.1"/>
</dbReference>
<dbReference type="EMBL" id="CP023009">
    <property type="protein sequence ID" value="AXW88399.1"/>
    <property type="molecule type" value="Genomic_DNA"/>
</dbReference>
<reference evidence="8 9" key="1">
    <citation type="submission" date="2017-08" db="EMBL/GenBank/DDBJ databases">
        <title>Comparative genomics of bacteria isolated from necrotic lesions of AOD affected trees.</title>
        <authorList>
            <person name="Doonan J."/>
            <person name="Denman S."/>
            <person name="McDonald J.E."/>
        </authorList>
    </citation>
    <scope>NUCLEOTIDE SEQUENCE [LARGE SCALE GENOMIC DNA]</scope>
    <source>
        <strain evidence="8 9">477</strain>
    </source>
</reference>
<name>A0AAD0WM13_9GAMM</name>
<dbReference type="InterPro" id="IPR016167">
    <property type="entry name" value="FAD-bd_PCMH_sub1"/>
</dbReference>
<dbReference type="InterPro" id="IPR016208">
    <property type="entry name" value="Ald_Oxase/xanthine_DH-like"/>
</dbReference>
<evidence type="ECO:0000259" key="7">
    <source>
        <dbReference type="PROSITE" id="PS51387"/>
    </source>
</evidence>
<dbReference type="InterPro" id="IPR014307">
    <property type="entry name" value="Xanthine_DH_ssu"/>
</dbReference>
<dbReference type="InterPro" id="IPR002888">
    <property type="entry name" value="2Fe-2S-bd"/>
</dbReference>
<keyword evidence="5" id="KW-0408">Iron</keyword>
<dbReference type="InterPro" id="IPR006058">
    <property type="entry name" value="2Fe2S_fd_BS"/>
</dbReference>
<proteinExistence type="predicted"/>
<dbReference type="GO" id="GO:0005506">
    <property type="term" value="F:iron ion binding"/>
    <property type="evidence" value="ECO:0007669"/>
    <property type="project" value="InterPro"/>
</dbReference>
<dbReference type="PANTHER" id="PTHR45444">
    <property type="entry name" value="XANTHINE DEHYDROGENASE"/>
    <property type="match status" value="1"/>
</dbReference>
<protein>
    <submittedName>
        <fullName evidence="8">Xanthine dehydrogenase small subunit</fullName>
    </submittedName>
</protein>
<dbReference type="InterPro" id="IPR012675">
    <property type="entry name" value="Beta-grasp_dom_sf"/>
</dbReference>
<dbReference type="Gene3D" id="1.10.150.120">
    <property type="entry name" value="[2Fe-2S]-binding domain"/>
    <property type="match status" value="1"/>
</dbReference>
<keyword evidence="9" id="KW-1185">Reference proteome</keyword>
<dbReference type="GO" id="GO:0051537">
    <property type="term" value="F:2 iron, 2 sulfur cluster binding"/>
    <property type="evidence" value="ECO:0007669"/>
    <property type="project" value="InterPro"/>
</dbReference>
<dbReference type="NCBIfam" id="TIGR02963">
    <property type="entry name" value="xanthine_xdhA"/>
    <property type="match status" value="1"/>
</dbReference>
<dbReference type="SUPFAM" id="SSF56176">
    <property type="entry name" value="FAD-binding/transporter-associated domain-like"/>
    <property type="match status" value="1"/>
</dbReference>
<dbReference type="SUPFAM" id="SSF47741">
    <property type="entry name" value="CO dehydrogenase ISP C-domain like"/>
    <property type="match status" value="1"/>
</dbReference>
<dbReference type="InterPro" id="IPR036884">
    <property type="entry name" value="2Fe-2S-bd_dom_sf"/>
</dbReference>
<dbReference type="PROSITE" id="PS51085">
    <property type="entry name" value="2FE2S_FER_2"/>
    <property type="match status" value="1"/>
</dbReference>
<dbReference type="AlphaFoldDB" id="A0AAD0WM13"/>
<evidence type="ECO:0000256" key="1">
    <source>
        <dbReference type="ARBA" id="ARBA00022630"/>
    </source>
</evidence>
<dbReference type="Gene3D" id="3.30.390.50">
    <property type="entry name" value="CO dehydrogenase flavoprotein, C-terminal domain"/>
    <property type="match status" value="1"/>
</dbReference>
<dbReference type="InterPro" id="IPR001041">
    <property type="entry name" value="2Fe-2S_ferredoxin-type"/>
</dbReference>
<dbReference type="Gene3D" id="3.30.465.10">
    <property type="match status" value="1"/>
</dbReference>
<dbReference type="KEGG" id="lbq:CKQ53_16420"/>
<dbReference type="Pfam" id="PF00111">
    <property type="entry name" value="Fer2"/>
    <property type="match status" value="1"/>
</dbReference>
<evidence type="ECO:0000256" key="4">
    <source>
        <dbReference type="ARBA" id="ARBA00023002"/>
    </source>
</evidence>
<keyword evidence="2" id="KW-0479">Metal-binding</keyword>
<dbReference type="GO" id="GO:0004854">
    <property type="term" value="F:xanthine dehydrogenase activity"/>
    <property type="evidence" value="ECO:0007669"/>
    <property type="project" value="InterPro"/>
</dbReference>
<dbReference type="PROSITE" id="PS51387">
    <property type="entry name" value="FAD_PCMH"/>
    <property type="match status" value="1"/>
</dbReference>
<dbReference type="PIRSF" id="PIRSF036557">
    <property type="entry name" value="XdhA_RC"/>
    <property type="match status" value="1"/>
</dbReference>
<dbReference type="Pfam" id="PF01799">
    <property type="entry name" value="Fer2_2"/>
    <property type="match status" value="1"/>
</dbReference>
<dbReference type="GO" id="GO:0071949">
    <property type="term" value="F:FAD binding"/>
    <property type="evidence" value="ECO:0007669"/>
    <property type="project" value="InterPro"/>
</dbReference>
<dbReference type="CDD" id="cd00207">
    <property type="entry name" value="fer2"/>
    <property type="match status" value="1"/>
</dbReference>
<dbReference type="Pfam" id="PF00941">
    <property type="entry name" value="FAD_binding_5"/>
    <property type="match status" value="1"/>
</dbReference>
<feature type="domain" description="2Fe-2S ferredoxin-type" evidence="6">
    <location>
        <begin position="1"/>
        <end position="85"/>
    </location>
</feature>
<evidence type="ECO:0000256" key="5">
    <source>
        <dbReference type="ARBA" id="ARBA00023004"/>
    </source>
</evidence>
<dbReference type="InterPro" id="IPR036010">
    <property type="entry name" value="2Fe-2S_ferredoxin-like_sf"/>
</dbReference>
<feature type="domain" description="FAD-binding PCMH-type" evidence="7">
    <location>
        <begin position="187"/>
        <end position="360"/>
    </location>
</feature>
<dbReference type="Gene3D" id="3.10.20.30">
    <property type="match status" value="1"/>
</dbReference>
<dbReference type="Pfam" id="PF03450">
    <property type="entry name" value="CO_deh_flav_C"/>
    <property type="match status" value="1"/>
</dbReference>
<evidence type="ECO:0000256" key="3">
    <source>
        <dbReference type="ARBA" id="ARBA00022827"/>
    </source>
</evidence>
<dbReference type="SUPFAM" id="SSF55447">
    <property type="entry name" value="CO dehydrogenase flavoprotein C-terminal domain-like"/>
    <property type="match status" value="1"/>
</dbReference>
<sequence>MIQFLLHDTPVVERDLDPAMTVLAYLRQRRRRVGTKEGCGSGDCGACTVALGRVEQGRLHYETASACLMPVSALQGKQLITVEDLRQQGALHPVQQAVVDLHASQCGFCTPGMVMSLFVLQKQSSGWDRAEAEQALAGNLCRCTGYRPIMSAARYLCEHPTEDSFRRDEALTVARLAALSQTEVETLSQGARDCFIPATLDQLADCYQRYPQARLLAGGTDLMLEIAQAADDGAPFIDLDQVSELHRWRTDEHAFYLGAGMSITQCETLLETSIPAFSQVLRRFASRQIRNRGTLGGNIANASPIGDTPPMLLALDAELLLQQGERTRTLPLHDFFLSYRHTALEEGEFIREVRIPRGPRLDHFQAWKVSKRADDDISIVFGAFSLQLQRGRVAEARVAFGGMDAIPRRAERCEQALLHQPWNRATVAAACQALEQDFTPLSDARASAEYRRQIAKNLLLRYYEWMQGEAPETEAVPHVA</sequence>
<dbReference type="InterPro" id="IPR005107">
    <property type="entry name" value="CO_DH_flav_C"/>
</dbReference>
<keyword evidence="1" id="KW-0285">Flavoprotein</keyword>
<dbReference type="InterPro" id="IPR002346">
    <property type="entry name" value="Mopterin_DH_FAD-bd"/>
</dbReference>
<gene>
    <name evidence="8" type="primary">xdhA</name>
    <name evidence="8" type="ORF">CKQ53_16420</name>
</gene>
<dbReference type="InterPro" id="IPR036318">
    <property type="entry name" value="FAD-bd_PCMH-like_sf"/>
</dbReference>
<dbReference type="PROSITE" id="PS00197">
    <property type="entry name" value="2FE2S_FER_1"/>
    <property type="match status" value="1"/>
</dbReference>
<evidence type="ECO:0000313" key="8">
    <source>
        <dbReference type="EMBL" id="AXW88399.1"/>
    </source>
</evidence>
<dbReference type="SUPFAM" id="SSF54292">
    <property type="entry name" value="2Fe-2S ferredoxin-like"/>
    <property type="match status" value="1"/>
</dbReference>
<accession>A0AAD0WM13</accession>
<dbReference type="InterPro" id="IPR012175">
    <property type="entry name" value="Xanth_DH_ssu_bac"/>
</dbReference>
<dbReference type="InterPro" id="IPR016169">
    <property type="entry name" value="FAD-bd_PCMH_sub2"/>
</dbReference>
<dbReference type="Proteomes" id="UP000263881">
    <property type="component" value="Chromosome"/>
</dbReference>
<evidence type="ECO:0000256" key="2">
    <source>
        <dbReference type="ARBA" id="ARBA00022723"/>
    </source>
</evidence>
<evidence type="ECO:0000259" key="6">
    <source>
        <dbReference type="PROSITE" id="PS51085"/>
    </source>
</evidence>
<dbReference type="InterPro" id="IPR036683">
    <property type="entry name" value="CO_DH_flav_C_dom_sf"/>
</dbReference>
<evidence type="ECO:0000313" key="9">
    <source>
        <dbReference type="Proteomes" id="UP000263881"/>
    </source>
</evidence>